<dbReference type="Proteomes" id="UP000699042">
    <property type="component" value="Unassembled WGS sequence"/>
</dbReference>
<feature type="region of interest" description="Disordered" evidence="1">
    <location>
        <begin position="1"/>
        <end position="34"/>
    </location>
</feature>
<dbReference type="AlphaFoldDB" id="A0A9P7RAJ7"/>
<gene>
    <name evidence="2" type="ORF">JMJ77_002363</name>
</gene>
<accession>A0A9P7RAJ7</accession>
<proteinExistence type="predicted"/>
<sequence length="34" mass="3814">MHTPERLGTIWNAVSKASRAPRPGEGKFRGKKIH</sequence>
<reference evidence="2" key="1">
    <citation type="submission" date="2021-05" db="EMBL/GenBank/DDBJ databases">
        <title>Comparative genomics of three Colletotrichum scovillei strains and genetic complementation revealed genes involved fungal growth and virulence on chili pepper.</title>
        <authorList>
            <person name="Hsieh D.-K."/>
            <person name="Chuang S.-C."/>
            <person name="Chen C.-Y."/>
            <person name="Chao Y.-T."/>
            <person name="Lu M.-Y.J."/>
            <person name="Lee M.-H."/>
            <person name="Shih M.-C."/>
        </authorList>
    </citation>
    <scope>NUCLEOTIDE SEQUENCE</scope>
    <source>
        <strain evidence="2">Coll-153</strain>
    </source>
</reference>
<protein>
    <submittedName>
        <fullName evidence="2">Uncharacterized protein</fullName>
    </submittedName>
</protein>
<comment type="caution">
    <text evidence="2">The sequence shown here is derived from an EMBL/GenBank/DDBJ whole genome shotgun (WGS) entry which is preliminary data.</text>
</comment>
<evidence type="ECO:0000313" key="2">
    <source>
        <dbReference type="EMBL" id="KAG7051746.1"/>
    </source>
</evidence>
<name>A0A9P7RAJ7_9PEZI</name>
<evidence type="ECO:0000256" key="1">
    <source>
        <dbReference type="SAM" id="MobiDB-lite"/>
    </source>
</evidence>
<evidence type="ECO:0000313" key="3">
    <source>
        <dbReference type="Proteomes" id="UP000699042"/>
    </source>
</evidence>
<organism evidence="2 3">
    <name type="scientific">Colletotrichum scovillei</name>
    <dbReference type="NCBI Taxonomy" id="1209932"/>
    <lineage>
        <taxon>Eukaryota</taxon>
        <taxon>Fungi</taxon>
        <taxon>Dikarya</taxon>
        <taxon>Ascomycota</taxon>
        <taxon>Pezizomycotina</taxon>
        <taxon>Sordariomycetes</taxon>
        <taxon>Hypocreomycetidae</taxon>
        <taxon>Glomerellales</taxon>
        <taxon>Glomerellaceae</taxon>
        <taxon>Colletotrichum</taxon>
        <taxon>Colletotrichum acutatum species complex</taxon>
    </lineage>
</organism>
<dbReference type="EMBL" id="JAESDN010000004">
    <property type="protein sequence ID" value="KAG7051746.1"/>
    <property type="molecule type" value="Genomic_DNA"/>
</dbReference>
<keyword evidence="3" id="KW-1185">Reference proteome</keyword>